<keyword evidence="5 6" id="KW-0408">Iron</keyword>
<evidence type="ECO:0000256" key="6">
    <source>
        <dbReference type="PIRSR" id="PIRSR602401-1"/>
    </source>
</evidence>
<dbReference type="InterPro" id="IPR050121">
    <property type="entry name" value="Cytochrome_P450_monoxygenase"/>
</dbReference>
<evidence type="ECO:0000256" key="5">
    <source>
        <dbReference type="ARBA" id="ARBA00023004"/>
    </source>
</evidence>
<dbReference type="PANTHER" id="PTHR24305:SF210">
    <property type="entry name" value="CYTOCHROME P450 MONOOXYGENASE ASQL-RELATED"/>
    <property type="match status" value="1"/>
</dbReference>
<dbReference type="GO" id="GO:0020037">
    <property type="term" value="F:heme binding"/>
    <property type="evidence" value="ECO:0007669"/>
    <property type="project" value="InterPro"/>
</dbReference>
<dbReference type="CDD" id="cd11058">
    <property type="entry name" value="CYP60B-like"/>
    <property type="match status" value="1"/>
</dbReference>
<dbReference type="Proteomes" id="UP000235371">
    <property type="component" value="Unassembled WGS sequence"/>
</dbReference>
<proteinExistence type="inferred from homology"/>
<dbReference type="EMBL" id="KZ613892">
    <property type="protein sequence ID" value="PMD53198.1"/>
    <property type="molecule type" value="Genomic_DNA"/>
</dbReference>
<dbReference type="GO" id="GO:0016705">
    <property type="term" value="F:oxidoreductase activity, acting on paired donors, with incorporation or reduction of molecular oxygen"/>
    <property type="evidence" value="ECO:0007669"/>
    <property type="project" value="InterPro"/>
</dbReference>
<dbReference type="PRINTS" id="PR00463">
    <property type="entry name" value="EP450I"/>
</dbReference>
<evidence type="ECO:0000313" key="7">
    <source>
        <dbReference type="EMBL" id="PMD53198.1"/>
    </source>
</evidence>
<reference evidence="7 8" key="1">
    <citation type="submission" date="2016-04" db="EMBL/GenBank/DDBJ databases">
        <title>A degradative enzymes factory behind the ericoid mycorrhizal symbiosis.</title>
        <authorList>
            <consortium name="DOE Joint Genome Institute"/>
            <person name="Martino E."/>
            <person name="Morin E."/>
            <person name="Grelet G."/>
            <person name="Kuo A."/>
            <person name="Kohler A."/>
            <person name="Daghino S."/>
            <person name="Barry K."/>
            <person name="Choi C."/>
            <person name="Cichocki N."/>
            <person name="Clum A."/>
            <person name="Copeland A."/>
            <person name="Hainaut M."/>
            <person name="Haridas S."/>
            <person name="Labutti K."/>
            <person name="Lindquist E."/>
            <person name="Lipzen A."/>
            <person name="Khouja H.-R."/>
            <person name="Murat C."/>
            <person name="Ohm R."/>
            <person name="Olson A."/>
            <person name="Spatafora J."/>
            <person name="Veneault-Fourrey C."/>
            <person name="Henrissat B."/>
            <person name="Grigoriev I."/>
            <person name="Martin F."/>
            <person name="Perotto S."/>
        </authorList>
    </citation>
    <scope>NUCLEOTIDE SEQUENCE [LARGE SCALE GENOMIC DNA]</scope>
    <source>
        <strain evidence="7 8">E</strain>
    </source>
</reference>
<dbReference type="AlphaFoldDB" id="A0A2J6SQZ4"/>
<dbReference type="OrthoDB" id="1470350at2759"/>
<dbReference type="InterPro" id="IPR001128">
    <property type="entry name" value="Cyt_P450"/>
</dbReference>
<dbReference type="GeneID" id="36589572"/>
<dbReference type="GO" id="GO:0005506">
    <property type="term" value="F:iron ion binding"/>
    <property type="evidence" value="ECO:0007669"/>
    <property type="project" value="InterPro"/>
</dbReference>
<dbReference type="InterPro" id="IPR036396">
    <property type="entry name" value="Cyt_P450_sf"/>
</dbReference>
<evidence type="ECO:0000256" key="3">
    <source>
        <dbReference type="ARBA" id="ARBA00022617"/>
    </source>
</evidence>
<comment type="similarity">
    <text evidence="2">Belongs to the cytochrome P450 family.</text>
</comment>
<keyword evidence="3 6" id="KW-0349">Heme</keyword>
<dbReference type="GO" id="GO:0004497">
    <property type="term" value="F:monooxygenase activity"/>
    <property type="evidence" value="ECO:0007669"/>
    <property type="project" value="InterPro"/>
</dbReference>
<comment type="cofactor">
    <cofactor evidence="1 6">
        <name>heme</name>
        <dbReference type="ChEBI" id="CHEBI:30413"/>
    </cofactor>
</comment>
<keyword evidence="8" id="KW-1185">Reference proteome</keyword>
<accession>A0A2J6SQZ4</accession>
<gene>
    <name evidence="7" type="ORF">K444DRAFT_619329</name>
</gene>
<dbReference type="PANTHER" id="PTHR24305">
    <property type="entry name" value="CYTOCHROME P450"/>
    <property type="match status" value="1"/>
</dbReference>
<organism evidence="7 8">
    <name type="scientific">Hyaloscypha bicolor E</name>
    <dbReference type="NCBI Taxonomy" id="1095630"/>
    <lineage>
        <taxon>Eukaryota</taxon>
        <taxon>Fungi</taxon>
        <taxon>Dikarya</taxon>
        <taxon>Ascomycota</taxon>
        <taxon>Pezizomycotina</taxon>
        <taxon>Leotiomycetes</taxon>
        <taxon>Helotiales</taxon>
        <taxon>Hyaloscyphaceae</taxon>
        <taxon>Hyaloscypha</taxon>
        <taxon>Hyaloscypha bicolor</taxon>
    </lineage>
</organism>
<evidence type="ECO:0000256" key="1">
    <source>
        <dbReference type="ARBA" id="ARBA00001971"/>
    </source>
</evidence>
<evidence type="ECO:0000256" key="2">
    <source>
        <dbReference type="ARBA" id="ARBA00010617"/>
    </source>
</evidence>
<dbReference type="RefSeq" id="XP_024730102.1">
    <property type="nucleotide sequence ID" value="XM_024881495.1"/>
</dbReference>
<name>A0A2J6SQZ4_9HELO</name>
<protein>
    <submittedName>
        <fullName evidence="7">Cytochrome P450</fullName>
    </submittedName>
</protein>
<evidence type="ECO:0000256" key="4">
    <source>
        <dbReference type="ARBA" id="ARBA00022723"/>
    </source>
</evidence>
<dbReference type="STRING" id="1095630.A0A2J6SQZ4"/>
<keyword evidence="4 6" id="KW-0479">Metal-binding</keyword>
<dbReference type="InParanoid" id="A0A2J6SQZ4"/>
<sequence>MGTTLRQPSPFFRGSRCSCKKNLLLDIPGSRSAKLTIVIVKYNISTSIYNLFFHPLSKYRGPTIASATRIPLTYALICGEGPKWIRIQHEQYGNVVRIAPDELSYMATEGWRDIYGSTPAAKYGMKRSDDFFAYFFDKQSTEASIVSANEEGHRRLRKIFSRAFSKPALAAQEPLITEKVDLLIENLKQASRAGKRVNMVDMHCFTVFDIIADLMFGESLHLLDDDNSPNASWVRSVPGYIAASICLGAVAKFPIVRMTLALFAPRLVAKHYKEFLKSTSDKVDVRLALKEERGDIIHFLTDPNEKMCLSRPEVDSAAVVLMLAGSDTTPSILCGLNYLLLAHGEVLAKLVEEIRSSFISDEDITLESVFKLEYLGACIDEGFRVYPAAPIGFPRDVPVGGASICGSFVPGGTTVYVTPLAAYTSPSNFHSPEAFIPERWLPQAEAKYASDKKAVVQPFSIGPRDCLCGSMAYFMIRMIFCKILWNFDVVLEPGNENWIKDQRIYGTWQKLPLMAKLYPVKRG</sequence>
<dbReference type="SUPFAM" id="SSF48264">
    <property type="entry name" value="Cytochrome P450"/>
    <property type="match status" value="1"/>
</dbReference>
<dbReference type="InterPro" id="IPR002401">
    <property type="entry name" value="Cyt_P450_E_grp-I"/>
</dbReference>
<dbReference type="Gene3D" id="1.10.630.10">
    <property type="entry name" value="Cytochrome P450"/>
    <property type="match status" value="1"/>
</dbReference>
<feature type="binding site" description="axial binding residue" evidence="6">
    <location>
        <position position="466"/>
    </location>
    <ligand>
        <name>heme</name>
        <dbReference type="ChEBI" id="CHEBI:30413"/>
    </ligand>
    <ligandPart>
        <name>Fe</name>
        <dbReference type="ChEBI" id="CHEBI:18248"/>
    </ligandPart>
</feature>
<dbReference type="Pfam" id="PF00067">
    <property type="entry name" value="p450"/>
    <property type="match status" value="1"/>
</dbReference>
<evidence type="ECO:0000313" key="8">
    <source>
        <dbReference type="Proteomes" id="UP000235371"/>
    </source>
</evidence>